<dbReference type="Proteomes" id="UP000633619">
    <property type="component" value="Unassembled WGS sequence"/>
</dbReference>
<dbReference type="InterPro" id="IPR011855">
    <property type="entry name" value="Phgtail_TP901_1"/>
</dbReference>
<dbReference type="Pfam" id="PF06199">
    <property type="entry name" value="Phage_tail_2"/>
    <property type="match status" value="1"/>
</dbReference>
<dbReference type="Gene3D" id="4.10.410.40">
    <property type="match status" value="1"/>
</dbReference>
<reference evidence="1 2" key="1">
    <citation type="submission" date="2020-12" db="EMBL/GenBank/DDBJ databases">
        <title>WGS of Thermoactinomyces spp.</title>
        <authorList>
            <person name="Cheng K."/>
        </authorList>
    </citation>
    <scope>NUCLEOTIDE SEQUENCE [LARGE SCALE GENOMIC DNA]</scope>
    <source>
        <strain evidence="2">CICC 10671\DSM 43846</strain>
    </source>
</reference>
<dbReference type="NCBIfam" id="NF047353">
    <property type="entry name" value="tube_lmo2291"/>
    <property type="match status" value="1"/>
</dbReference>
<evidence type="ECO:0000313" key="2">
    <source>
        <dbReference type="Proteomes" id="UP000633619"/>
    </source>
</evidence>
<name>A0A8I1DDN8_THEIN</name>
<comment type="caution">
    <text evidence="1">The sequence shown here is derived from an EMBL/GenBank/DDBJ whole genome shotgun (WGS) entry which is preliminary data.</text>
</comment>
<dbReference type="EMBL" id="JAECVW010000001">
    <property type="protein sequence ID" value="MBH8594087.1"/>
    <property type="molecule type" value="Genomic_DNA"/>
</dbReference>
<dbReference type="AlphaFoldDB" id="A0A8I1DDN8"/>
<keyword evidence="2" id="KW-1185">Reference proteome</keyword>
<accession>A0A8I1DDN8</accession>
<dbReference type="RefSeq" id="WP_181729157.1">
    <property type="nucleotide sequence ID" value="NZ_JACEIR010000001.1"/>
</dbReference>
<evidence type="ECO:0000313" key="1">
    <source>
        <dbReference type="EMBL" id="MBH8594087.1"/>
    </source>
</evidence>
<gene>
    <name evidence="1" type="ORF">I8U20_01935</name>
</gene>
<proteinExistence type="predicted"/>
<sequence>MASNKVAGIDVLLYVDVDGTQKVLGGQGDATFNRNAEEVDVSSKTDGEFGDYLPGRKSWSIECSGFLVEDDEALLALEAAFENRQTLSVAFKFPSGLTYQGEVIVSEFPLEFAQEDGVSYSLTLTGRGPYSIVRGGSAGLEG</sequence>
<organism evidence="1 2">
    <name type="scientific">Thermoactinomyces intermedius</name>
    <dbReference type="NCBI Taxonomy" id="2024"/>
    <lineage>
        <taxon>Bacteria</taxon>
        <taxon>Bacillati</taxon>
        <taxon>Bacillota</taxon>
        <taxon>Bacilli</taxon>
        <taxon>Bacillales</taxon>
        <taxon>Thermoactinomycetaceae</taxon>
        <taxon>Thermoactinomyces</taxon>
    </lineage>
</organism>
<protein>
    <submittedName>
        <fullName evidence="1">Phage major tail protein, TP901-1 family</fullName>
    </submittedName>
</protein>